<dbReference type="InterPro" id="IPR009060">
    <property type="entry name" value="UBA-like_sf"/>
</dbReference>
<dbReference type="InterPro" id="IPR039517">
    <property type="entry name" value="C6orf106_UBA-like"/>
</dbReference>
<name>A0A8I6TJ18_CIMLE</name>
<dbReference type="Gene3D" id="2.60.40.10">
    <property type="entry name" value="Immunoglobulins"/>
    <property type="match status" value="1"/>
</dbReference>
<dbReference type="EnsemblMetazoa" id="XM_014398151.2">
    <property type="protein sequence ID" value="XP_014253637.1"/>
    <property type="gene ID" value="LOC106668939"/>
</dbReference>
<feature type="domain" description="Nbr1 FW" evidence="2">
    <location>
        <begin position="84"/>
        <end position="178"/>
    </location>
</feature>
<dbReference type="RefSeq" id="XP_014253637.1">
    <property type="nucleotide sequence ID" value="XM_014398151.2"/>
</dbReference>
<sequence length="225" mass="25333">MDSGDLVNQQLLQQFSCLGTTDKEELIQQFQVLVGNNLSPSTAKFYLDMNNWNLQAAVGSYFDLFVSSTKLPSMSFLKQTLEDDFTKVAPSTQVSEFWQIMNNGDESWPHGCYLEFCGGDCMGNEKRIFVPALKPNDSTSVVVNFISPCMPGIYKSKWRLTTPTGTYFGDIIWYIMYVMENEATELAKQLSNLNTFGDANTPHRPDSSCFPNPFGSSQPRQAFQD</sequence>
<dbReference type="Gene3D" id="1.10.8.10">
    <property type="entry name" value="DNA helicase RuvA subunit, C-terminal domain"/>
    <property type="match status" value="1"/>
</dbReference>
<dbReference type="Proteomes" id="UP000494040">
    <property type="component" value="Unassembled WGS sequence"/>
</dbReference>
<evidence type="ECO:0000313" key="3">
    <source>
        <dbReference type="EnsemblMetazoa" id="XP_014253637.1"/>
    </source>
</evidence>
<dbReference type="GO" id="GO:0000407">
    <property type="term" value="C:phagophore assembly site"/>
    <property type="evidence" value="ECO:0007669"/>
    <property type="project" value="TreeGrafter"/>
</dbReference>
<dbReference type="InterPro" id="IPR032350">
    <property type="entry name" value="Nbr1_FW"/>
</dbReference>
<reference evidence="3" key="1">
    <citation type="submission" date="2022-01" db="UniProtKB">
        <authorList>
            <consortium name="EnsemblMetazoa"/>
        </authorList>
    </citation>
    <scope>IDENTIFICATION</scope>
</reference>
<dbReference type="PANTHER" id="PTHR20930">
    <property type="entry name" value="OVARIAN CARCINOMA ANTIGEN CA125-RELATED"/>
    <property type="match status" value="1"/>
</dbReference>
<proteinExistence type="predicted"/>
<feature type="compositionally biased region" description="Polar residues" evidence="1">
    <location>
        <begin position="214"/>
        <end position="225"/>
    </location>
</feature>
<organism evidence="3 4">
    <name type="scientific">Cimex lectularius</name>
    <name type="common">Bed bug</name>
    <name type="synonym">Acanthia lectularia</name>
    <dbReference type="NCBI Taxonomy" id="79782"/>
    <lineage>
        <taxon>Eukaryota</taxon>
        <taxon>Metazoa</taxon>
        <taxon>Ecdysozoa</taxon>
        <taxon>Arthropoda</taxon>
        <taxon>Hexapoda</taxon>
        <taxon>Insecta</taxon>
        <taxon>Pterygota</taxon>
        <taxon>Neoptera</taxon>
        <taxon>Paraneoptera</taxon>
        <taxon>Hemiptera</taxon>
        <taxon>Heteroptera</taxon>
        <taxon>Panheteroptera</taxon>
        <taxon>Cimicomorpha</taxon>
        <taxon>Cimicidae</taxon>
        <taxon>Cimex</taxon>
    </lineage>
</organism>
<dbReference type="KEGG" id="clec:106668939"/>
<dbReference type="Pfam" id="PF14555">
    <property type="entry name" value="UBA_4"/>
    <property type="match status" value="1"/>
</dbReference>
<dbReference type="OrthoDB" id="661148at2759"/>
<dbReference type="AlphaFoldDB" id="A0A8I6TJ18"/>
<evidence type="ECO:0000256" key="1">
    <source>
        <dbReference type="SAM" id="MobiDB-lite"/>
    </source>
</evidence>
<dbReference type="Pfam" id="PF16158">
    <property type="entry name" value="N_BRCA1_IG"/>
    <property type="match status" value="1"/>
</dbReference>
<dbReference type="GeneID" id="106668939"/>
<dbReference type="PANTHER" id="PTHR20930:SF0">
    <property type="entry name" value="PROTEIN ILRUN"/>
    <property type="match status" value="1"/>
</dbReference>
<protein>
    <recommendedName>
        <fullName evidence="2">Nbr1 FW domain-containing protein</fullName>
    </recommendedName>
</protein>
<dbReference type="InterPro" id="IPR013783">
    <property type="entry name" value="Ig-like_fold"/>
</dbReference>
<dbReference type="GO" id="GO:0016236">
    <property type="term" value="P:macroautophagy"/>
    <property type="evidence" value="ECO:0007669"/>
    <property type="project" value="TreeGrafter"/>
</dbReference>
<dbReference type="OMA" id="LESCNWN"/>
<feature type="region of interest" description="Disordered" evidence="1">
    <location>
        <begin position="204"/>
        <end position="225"/>
    </location>
</feature>
<dbReference type="GO" id="GO:0043130">
    <property type="term" value="F:ubiquitin binding"/>
    <property type="evidence" value="ECO:0007669"/>
    <property type="project" value="TreeGrafter"/>
</dbReference>
<dbReference type="CDD" id="cd14349">
    <property type="entry name" value="UBA_CF106"/>
    <property type="match status" value="1"/>
</dbReference>
<dbReference type="CDD" id="cd14947">
    <property type="entry name" value="NBR1_like"/>
    <property type="match status" value="1"/>
</dbReference>
<evidence type="ECO:0000259" key="2">
    <source>
        <dbReference type="Pfam" id="PF16158"/>
    </source>
</evidence>
<dbReference type="SUPFAM" id="SSF46934">
    <property type="entry name" value="UBA-like"/>
    <property type="match status" value="1"/>
</dbReference>
<accession>A0A8I6TJ18</accession>
<keyword evidence="4" id="KW-1185">Reference proteome</keyword>
<evidence type="ECO:0000313" key="4">
    <source>
        <dbReference type="Proteomes" id="UP000494040"/>
    </source>
</evidence>